<dbReference type="PANTHER" id="PTHR43861:SF1">
    <property type="entry name" value="TRANS-ACONITATE 2-METHYLTRANSFERASE"/>
    <property type="match status" value="1"/>
</dbReference>
<organism evidence="2 3">
    <name type="scientific">Roseovarius mucosus</name>
    <dbReference type="NCBI Taxonomy" id="215743"/>
    <lineage>
        <taxon>Bacteria</taxon>
        <taxon>Pseudomonadati</taxon>
        <taxon>Pseudomonadota</taxon>
        <taxon>Alphaproteobacteria</taxon>
        <taxon>Rhodobacterales</taxon>
        <taxon>Roseobacteraceae</taxon>
        <taxon>Roseovarius</taxon>
    </lineage>
</organism>
<feature type="domain" description="Methyltransferase type 11" evidence="1">
    <location>
        <begin position="114"/>
        <end position="162"/>
    </location>
</feature>
<dbReference type="PANTHER" id="PTHR43861">
    <property type="entry name" value="TRANS-ACONITATE 2-METHYLTRANSFERASE-RELATED"/>
    <property type="match status" value="1"/>
</dbReference>
<reference evidence="2 3" key="1">
    <citation type="submission" date="2017-03" db="EMBL/GenBank/DDBJ databases">
        <title>Genome Sequence of Roseovarius mucosus strain SMR3 Isolated from a culture of the Diatom Skeletonema marinoi.</title>
        <authorList>
            <person name="Topel M."/>
            <person name="Pinder M."/>
            <person name="Johansson O.N."/>
            <person name="Kourtchenko O."/>
            <person name="Godhe A."/>
            <person name="Clarke A.K."/>
        </authorList>
    </citation>
    <scope>NUCLEOTIDE SEQUENCE [LARGE SCALE GENOMIC DNA]</scope>
    <source>
        <strain evidence="2 3">SMR3</strain>
    </source>
</reference>
<name>A0A1V0RJ43_9RHOB</name>
<keyword evidence="3" id="KW-1185">Reference proteome</keyword>
<dbReference type="Proteomes" id="UP000192273">
    <property type="component" value="Chromosome"/>
</dbReference>
<dbReference type="GO" id="GO:0008757">
    <property type="term" value="F:S-adenosylmethionine-dependent methyltransferase activity"/>
    <property type="evidence" value="ECO:0007669"/>
    <property type="project" value="InterPro"/>
</dbReference>
<dbReference type="SUPFAM" id="SSF53335">
    <property type="entry name" value="S-adenosyl-L-methionine-dependent methyltransferases"/>
    <property type="match status" value="3"/>
</dbReference>
<dbReference type="InterPro" id="IPR013216">
    <property type="entry name" value="Methyltransf_11"/>
</dbReference>
<dbReference type="CDD" id="cd02440">
    <property type="entry name" value="AdoMet_MTases"/>
    <property type="match status" value="2"/>
</dbReference>
<protein>
    <recommendedName>
        <fullName evidence="1">Methyltransferase type 11 domain-containing protein</fullName>
    </recommendedName>
</protein>
<dbReference type="AlphaFoldDB" id="A0A1V0RJ43"/>
<dbReference type="KEGG" id="rmm:ROSMUCSMR3_00303"/>
<dbReference type="Pfam" id="PF13489">
    <property type="entry name" value="Methyltransf_23"/>
    <property type="match status" value="1"/>
</dbReference>
<dbReference type="Gene3D" id="3.40.50.150">
    <property type="entry name" value="Vaccinia Virus protein VP39"/>
    <property type="match status" value="3"/>
</dbReference>
<dbReference type="InterPro" id="IPR029063">
    <property type="entry name" value="SAM-dependent_MTases_sf"/>
</dbReference>
<proteinExistence type="predicted"/>
<dbReference type="EMBL" id="CP020474">
    <property type="protein sequence ID" value="ARE81809.1"/>
    <property type="molecule type" value="Genomic_DNA"/>
</dbReference>
<evidence type="ECO:0000313" key="3">
    <source>
        <dbReference type="Proteomes" id="UP000192273"/>
    </source>
</evidence>
<accession>A0A1V0RJ43</accession>
<dbReference type="Pfam" id="PF08241">
    <property type="entry name" value="Methyltransf_11"/>
    <property type="match status" value="1"/>
</dbReference>
<gene>
    <name evidence="2" type="ORF">ROSMUCSMR3_00303</name>
</gene>
<sequence>MPENEFQGLCAICGHVGVFRRGDHRSLRESYPCPNCRFTMRWRDQAAVILDEFGRGQALSIDELVARGFLSNVAVYEPALRGPFVARFNTLPHYTRSYFRPDLAIGALAPDGVRNENLTKLTFDEDSFDLIITSDVMEHLPDVESAFAETLRVLRPGGIHVFTIPNDYPFPDRTEPRVRVEEGAEVHLKPERYHNAGDGTKCLVYTDYGADLADMIRSLGGRLTITRRGGPVEPLNTNATFILRKIASAGRRRPVSSLSGADKPVAEVKSVQGAPTIRTVDEDLCCPICHGTEFEDFNGRSHARCSSCRGVERNRLMWMVLDRLGAFEKGKRILHLAPELGLARKFVELSGDAYHGADLDAERYKSKFLTVRKLDLCVDLAGIPDASYDLIVHSHVLEHLPCSVDGVLQDLDRILAPGGLHFLSVPVRGEHTLEDLSPDLRPVDRLTRFGQEDHMRIFGAVDLQALLTKVWGPGQHLIVPVELFARDDLRRAVIPTVAWQGVSGHSIFHYRKGARPPAEMLTTQVDAAPPSDVGRSLAPNVASWPQGAKPKTQEADLAANAPTGSRVILGLDALQRANPWPEFPLDEHAAFHLARDADGDGGREIILRQILNRDIRLMAEVGCFLGGSLLHWLKAKPDLTVIGIDPWDGDWASFVEGMAPHANHLSDAEITRIARLLRKYGNFAVALNALRLFKDRFVPVGCASPEALHDLRRRDIPIELIYLDGFKNRDELDVAHDLFPDAVLCGDNWLWQDQTGAFVVQHSITAFAQDHGFDIEDLRQSWILHRER</sequence>
<evidence type="ECO:0000259" key="1">
    <source>
        <dbReference type="Pfam" id="PF08241"/>
    </source>
</evidence>
<evidence type="ECO:0000313" key="2">
    <source>
        <dbReference type="EMBL" id="ARE81809.1"/>
    </source>
</evidence>